<dbReference type="Proteomes" id="UP000708208">
    <property type="component" value="Unassembled WGS sequence"/>
</dbReference>
<feature type="non-terminal residue" evidence="1">
    <location>
        <position position="1"/>
    </location>
</feature>
<dbReference type="EMBL" id="CAJVCH010184471">
    <property type="protein sequence ID" value="CAG7729805.1"/>
    <property type="molecule type" value="Genomic_DNA"/>
</dbReference>
<proteinExistence type="predicted"/>
<organism evidence="1 2">
    <name type="scientific">Allacma fusca</name>
    <dbReference type="NCBI Taxonomy" id="39272"/>
    <lineage>
        <taxon>Eukaryota</taxon>
        <taxon>Metazoa</taxon>
        <taxon>Ecdysozoa</taxon>
        <taxon>Arthropoda</taxon>
        <taxon>Hexapoda</taxon>
        <taxon>Collembola</taxon>
        <taxon>Symphypleona</taxon>
        <taxon>Sminthuridae</taxon>
        <taxon>Allacma</taxon>
    </lineage>
</organism>
<sequence>FTKERERESVPFF</sequence>
<evidence type="ECO:0000313" key="1">
    <source>
        <dbReference type="EMBL" id="CAG7729805.1"/>
    </source>
</evidence>
<gene>
    <name evidence="1" type="ORF">AFUS01_LOCUS18497</name>
</gene>
<name>A0A8J2KPV1_9HEXA</name>
<evidence type="ECO:0000313" key="2">
    <source>
        <dbReference type="Proteomes" id="UP000708208"/>
    </source>
</evidence>
<comment type="caution">
    <text evidence="1">The sequence shown here is derived from an EMBL/GenBank/DDBJ whole genome shotgun (WGS) entry which is preliminary data.</text>
</comment>
<protein>
    <submittedName>
        <fullName evidence="1">Uncharacterized protein</fullName>
    </submittedName>
</protein>
<reference evidence="1" key="1">
    <citation type="submission" date="2021-06" db="EMBL/GenBank/DDBJ databases">
        <authorList>
            <person name="Hodson N. C."/>
            <person name="Mongue J. A."/>
            <person name="Jaron S. K."/>
        </authorList>
    </citation>
    <scope>NUCLEOTIDE SEQUENCE</scope>
</reference>
<keyword evidence="2" id="KW-1185">Reference proteome</keyword>
<accession>A0A8J2KPV1</accession>